<dbReference type="Proteomes" id="UP001169242">
    <property type="component" value="Unassembled WGS sequence"/>
</dbReference>
<organism evidence="1 2">
    <name type="scientific">Holtiella tumoricola</name>
    <dbReference type="NCBI Taxonomy" id="3018743"/>
    <lineage>
        <taxon>Bacteria</taxon>
        <taxon>Bacillati</taxon>
        <taxon>Bacillota</taxon>
        <taxon>Clostridia</taxon>
        <taxon>Lachnospirales</taxon>
        <taxon>Cellulosilyticaceae</taxon>
        <taxon>Holtiella</taxon>
    </lineage>
</organism>
<proteinExistence type="predicted"/>
<dbReference type="EMBL" id="JAQIFT010000040">
    <property type="protein sequence ID" value="MDA3731637.1"/>
    <property type="molecule type" value="Genomic_DNA"/>
</dbReference>
<comment type="caution">
    <text evidence="1">The sequence shown here is derived from an EMBL/GenBank/DDBJ whole genome shotgun (WGS) entry which is preliminary data.</text>
</comment>
<sequence length="91" mass="10540">MDKQYCSYLAQCKLKSTEYRIILMLLVKSYTSSQLVKELGCMKNNTDKYIKNLKSHGLIEIDRIEGANKFYKPVTDIKKLTAIMPGQMKIE</sequence>
<evidence type="ECO:0000313" key="2">
    <source>
        <dbReference type="Proteomes" id="UP001169242"/>
    </source>
</evidence>
<reference evidence="1" key="1">
    <citation type="journal article" date="2023" name="Int. J. Syst. Evol. Microbiol.">
        <title>&lt;i&gt;Holtiella tumoricola&lt;/i&gt; gen. nov. sp. nov., isolated from a human clinical sample.</title>
        <authorList>
            <person name="Allen-Vercoe E."/>
            <person name="Daigneault M.C."/>
            <person name="Vancuren S.J."/>
            <person name="Cochrane K."/>
            <person name="O'Neal L.L."/>
            <person name="Sankaranarayanan K."/>
            <person name="Lawson P.A."/>
        </authorList>
    </citation>
    <scope>NUCLEOTIDE SEQUENCE</scope>
    <source>
        <strain evidence="1">CC70A</strain>
    </source>
</reference>
<gene>
    <name evidence="1" type="ORF">PBV87_09130</name>
</gene>
<keyword evidence="2" id="KW-1185">Reference proteome</keyword>
<dbReference type="InterPro" id="IPR036388">
    <property type="entry name" value="WH-like_DNA-bd_sf"/>
</dbReference>
<accession>A0AA42DMQ8</accession>
<dbReference type="InterPro" id="IPR036390">
    <property type="entry name" value="WH_DNA-bd_sf"/>
</dbReference>
<dbReference type="AlphaFoldDB" id="A0AA42DMQ8"/>
<protein>
    <submittedName>
        <fullName evidence="1">Uncharacterized protein</fullName>
    </submittedName>
</protein>
<evidence type="ECO:0000313" key="1">
    <source>
        <dbReference type="EMBL" id="MDA3731637.1"/>
    </source>
</evidence>
<dbReference type="SUPFAM" id="SSF46785">
    <property type="entry name" value="Winged helix' DNA-binding domain"/>
    <property type="match status" value="1"/>
</dbReference>
<dbReference type="RefSeq" id="WP_271011999.1">
    <property type="nucleotide sequence ID" value="NZ_JAQIFT010000040.1"/>
</dbReference>
<name>A0AA42DMQ8_9FIRM</name>
<dbReference type="Gene3D" id="1.10.10.10">
    <property type="entry name" value="Winged helix-like DNA-binding domain superfamily/Winged helix DNA-binding domain"/>
    <property type="match status" value="1"/>
</dbReference>